<keyword evidence="2" id="KW-1185">Reference proteome</keyword>
<dbReference type="OrthoDB" id="10402961at2759"/>
<reference evidence="1 2" key="1">
    <citation type="submission" date="2015-01" db="EMBL/GenBank/DDBJ databases">
        <title>Evolution of Trichinella species and genotypes.</title>
        <authorList>
            <person name="Korhonen P.K."/>
            <person name="Edoardo P."/>
            <person name="Giuseppe L.R."/>
            <person name="Gasser R.B."/>
        </authorList>
    </citation>
    <scope>NUCLEOTIDE SEQUENCE [LARGE SCALE GENOMIC DNA]</scope>
    <source>
        <strain evidence="1">ISS417</strain>
    </source>
</reference>
<accession>A0A0V0T8M9</accession>
<proteinExistence type="predicted"/>
<dbReference type="AlphaFoldDB" id="A0A0V0T8M9"/>
<organism evidence="1 2">
    <name type="scientific">Trichinella murrelli</name>
    <dbReference type="NCBI Taxonomy" id="144512"/>
    <lineage>
        <taxon>Eukaryota</taxon>
        <taxon>Metazoa</taxon>
        <taxon>Ecdysozoa</taxon>
        <taxon>Nematoda</taxon>
        <taxon>Enoplea</taxon>
        <taxon>Dorylaimia</taxon>
        <taxon>Trichinellida</taxon>
        <taxon>Trichinellidae</taxon>
        <taxon>Trichinella</taxon>
    </lineage>
</organism>
<dbReference type="EMBL" id="JYDJ01000451">
    <property type="protein sequence ID" value="KRX35318.1"/>
    <property type="molecule type" value="Genomic_DNA"/>
</dbReference>
<evidence type="ECO:0000313" key="1">
    <source>
        <dbReference type="EMBL" id="KRX35318.1"/>
    </source>
</evidence>
<gene>
    <name evidence="1" type="ORF">T05_10067</name>
</gene>
<sequence length="74" mass="8438">MEVDLFEGLTQDFGAWQKINRRLVVRKQVQKVLIKLMIAGLAAPQLQCSHAVRQTVAVRNQGAIARCYIQMRKT</sequence>
<protein>
    <submittedName>
        <fullName evidence="1">Uncharacterized protein</fullName>
    </submittedName>
</protein>
<name>A0A0V0T8M9_9BILA</name>
<evidence type="ECO:0000313" key="2">
    <source>
        <dbReference type="Proteomes" id="UP000055048"/>
    </source>
</evidence>
<comment type="caution">
    <text evidence="1">The sequence shown here is derived from an EMBL/GenBank/DDBJ whole genome shotgun (WGS) entry which is preliminary data.</text>
</comment>
<dbReference type="Proteomes" id="UP000055048">
    <property type="component" value="Unassembled WGS sequence"/>
</dbReference>